<dbReference type="EMBL" id="PGTB01000066">
    <property type="protein sequence ID" value="PJE35895.1"/>
    <property type="molecule type" value="Genomic_DNA"/>
</dbReference>
<reference evidence="2 3" key="1">
    <citation type="journal article" date="2018" name="Int. J. Syst. Evol. Microbiol.">
        <title>Pseudooceanicola lipolyticus sp. nov., a marine alphaproteobacterium, reclassification of Oceanicola flagellatus as Pseudooceanicola flagellatus comb. nov. and emended description of the genus Pseudooceanicola.</title>
        <authorList>
            <person name="Huang M.-M."/>
            <person name="Guo L.-L."/>
            <person name="Wu Y.-H."/>
            <person name="Lai Q.-L."/>
            <person name="Shao Z.-Z."/>
            <person name="Wang C.-S."/>
            <person name="Wu M."/>
            <person name="Xu X.-W."/>
        </authorList>
    </citation>
    <scope>NUCLEOTIDE SEQUENCE [LARGE SCALE GENOMIC DNA]</scope>
    <source>
        <strain evidence="2 3">157</strain>
    </source>
</reference>
<comment type="caution">
    <text evidence="2">The sequence shown here is derived from an EMBL/GenBank/DDBJ whole genome shotgun (WGS) entry which is preliminary data.</text>
</comment>
<dbReference type="AlphaFoldDB" id="A0A2M8IZE6"/>
<feature type="compositionally biased region" description="Basic and acidic residues" evidence="1">
    <location>
        <begin position="29"/>
        <end position="52"/>
    </location>
</feature>
<accession>A0A2M8IZE6</accession>
<name>A0A2M8IZE6_9RHOB</name>
<feature type="region of interest" description="Disordered" evidence="1">
    <location>
        <begin position="1"/>
        <end position="60"/>
    </location>
</feature>
<dbReference type="Proteomes" id="UP000231553">
    <property type="component" value="Unassembled WGS sequence"/>
</dbReference>
<feature type="compositionally biased region" description="Basic and acidic residues" evidence="1">
    <location>
        <begin position="1"/>
        <end position="18"/>
    </location>
</feature>
<evidence type="ECO:0000313" key="3">
    <source>
        <dbReference type="Proteomes" id="UP000231553"/>
    </source>
</evidence>
<gene>
    <name evidence="2" type="ORF">CVM52_14840</name>
</gene>
<sequence>MTPDKKTRAAKPAPDRKQPGPSKASESQRVAKADENFEHTLRRAAIERENQRARSPGLYR</sequence>
<proteinExistence type="predicted"/>
<evidence type="ECO:0000313" key="2">
    <source>
        <dbReference type="EMBL" id="PJE35895.1"/>
    </source>
</evidence>
<organism evidence="2 3">
    <name type="scientific">Pseudooceanicola lipolyticus</name>
    <dbReference type="NCBI Taxonomy" id="2029104"/>
    <lineage>
        <taxon>Bacteria</taxon>
        <taxon>Pseudomonadati</taxon>
        <taxon>Pseudomonadota</taxon>
        <taxon>Alphaproteobacteria</taxon>
        <taxon>Rhodobacterales</taxon>
        <taxon>Paracoccaceae</taxon>
        <taxon>Pseudooceanicola</taxon>
    </lineage>
</organism>
<evidence type="ECO:0000256" key="1">
    <source>
        <dbReference type="SAM" id="MobiDB-lite"/>
    </source>
</evidence>
<dbReference type="RefSeq" id="WP_100163269.1">
    <property type="nucleotide sequence ID" value="NZ_PGTB01000066.1"/>
</dbReference>
<protein>
    <submittedName>
        <fullName evidence="2">Uncharacterized protein</fullName>
    </submittedName>
</protein>
<keyword evidence="3" id="KW-1185">Reference proteome</keyword>